<name>A0ABQ0G1L4_9PEZI</name>
<feature type="compositionally biased region" description="Basic and acidic residues" evidence="1">
    <location>
        <begin position="212"/>
        <end position="241"/>
    </location>
</feature>
<feature type="compositionally biased region" description="Polar residues" evidence="1">
    <location>
        <begin position="17"/>
        <end position="35"/>
    </location>
</feature>
<dbReference type="GeneID" id="98172592"/>
<keyword evidence="3" id="KW-1185">Reference proteome</keyword>
<evidence type="ECO:0000313" key="2">
    <source>
        <dbReference type="EMBL" id="GAB1311637.1"/>
    </source>
</evidence>
<proteinExistence type="predicted"/>
<feature type="compositionally biased region" description="Basic residues" evidence="1">
    <location>
        <begin position="141"/>
        <end position="150"/>
    </location>
</feature>
<accession>A0ABQ0G1L4</accession>
<dbReference type="Proteomes" id="UP001628179">
    <property type="component" value="Unassembled WGS sequence"/>
</dbReference>
<gene>
    <name evidence="2" type="ORF">MFIFM68171_01847</name>
</gene>
<organism evidence="2 3">
    <name type="scientific">Madurella fahalii</name>
    <dbReference type="NCBI Taxonomy" id="1157608"/>
    <lineage>
        <taxon>Eukaryota</taxon>
        <taxon>Fungi</taxon>
        <taxon>Dikarya</taxon>
        <taxon>Ascomycota</taxon>
        <taxon>Pezizomycotina</taxon>
        <taxon>Sordariomycetes</taxon>
        <taxon>Sordariomycetidae</taxon>
        <taxon>Sordariales</taxon>
        <taxon>Sordariales incertae sedis</taxon>
        <taxon>Madurella</taxon>
    </lineage>
</organism>
<protein>
    <submittedName>
        <fullName evidence="2">Uncharacterized protein</fullName>
    </submittedName>
</protein>
<feature type="region of interest" description="Disordered" evidence="1">
    <location>
        <begin position="128"/>
        <end position="150"/>
    </location>
</feature>
<evidence type="ECO:0000256" key="1">
    <source>
        <dbReference type="SAM" id="MobiDB-lite"/>
    </source>
</evidence>
<dbReference type="EMBL" id="BAAFSV010000001">
    <property type="protein sequence ID" value="GAB1311637.1"/>
    <property type="molecule type" value="Genomic_DNA"/>
</dbReference>
<reference evidence="2 3" key="1">
    <citation type="submission" date="2024-09" db="EMBL/GenBank/DDBJ databases">
        <title>Itraconazole resistance in Madurella fahalii resulting from another homologue of gene encoding cytochrome P450 14-alpha sterol demethylase (CYP51).</title>
        <authorList>
            <person name="Yoshioka I."/>
            <person name="Fahal A.H."/>
            <person name="Kaneko S."/>
            <person name="Yaguchi T."/>
        </authorList>
    </citation>
    <scope>NUCLEOTIDE SEQUENCE [LARGE SCALE GENOMIC DNA]</scope>
    <source>
        <strain evidence="2 3">IFM 68171</strain>
    </source>
</reference>
<feature type="region of interest" description="Disordered" evidence="1">
    <location>
        <begin position="1"/>
        <end position="106"/>
    </location>
</feature>
<feature type="compositionally biased region" description="Basic and acidic residues" evidence="1">
    <location>
        <begin position="94"/>
        <end position="106"/>
    </location>
</feature>
<comment type="caution">
    <text evidence="2">The sequence shown here is derived from an EMBL/GenBank/DDBJ whole genome shotgun (WGS) entry which is preliminary data.</text>
</comment>
<dbReference type="RefSeq" id="XP_070913370.1">
    <property type="nucleotide sequence ID" value="XM_071057269.1"/>
</dbReference>
<feature type="compositionally biased region" description="Basic and acidic residues" evidence="1">
    <location>
        <begin position="128"/>
        <end position="138"/>
    </location>
</feature>
<evidence type="ECO:0000313" key="3">
    <source>
        <dbReference type="Proteomes" id="UP001628179"/>
    </source>
</evidence>
<feature type="region of interest" description="Disordered" evidence="1">
    <location>
        <begin position="211"/>
        <end position="241"/>
    </location>
</feature>
<sequence length="367" mass="39911">MASQSRIAKPPPIPATPENNKNSSAQKAKLPNSNPRQPPSTPKGSRTPKYGPCPRCGTGRRVRSRFHPSGTSPFPGKWRFVCSNRIVPHPPPPPKEDGNKGYGERIRRERDGGCTYWELLDADPLYDLEPRPEEESASKSRAGRRARKGKKTCSACGKGQLVERARDTFRWMERVLVCEGAVGRSGKGKGGEEKGGGCGYLEMIPAGIVGGGREEGSVEGGAVREPDKKKEGKGETAWRPQDELQEAAAAATSAAVEAIEMMKRRRGAEVIDLTEDGEDEGEELTLVAVVPKANGPKKGITTALPMVSGRIRKDARAAEEDEFTDFDSEDEMELIRLADTVVDDLDEEDELQLVELADRVSASMSTQ</sequence>